<evidence type="ECO:0000313" key="3">
    <source>
        <dbReference type="Proteomes" id="UP000053433"/>
    </source>
</evidence>
<dbReference type="Proteomes" id="UP000053433">
    <property type="component" value="Unassembled WGS sequence"/>
</dbReference>
<feature type="compositionally biased region" description="Basic residues" evidence="1">
    <location>
        <begin position="1"/>
        <end position="14"/>
    </location>
</feature>
<feature type="region of interest" description="Disordered" evidence="1">
    <location>
        <begin position="1"/>
        <end position="27"/>
    </location>
</feature>
<gene>
    <name evidence="2" type="ORF">ASJ35_12100</name>
</gene>
<evidence type="ECO:0000256" key="1">
    <source>
        <dbReference type="SAM" id="MobiDB-lite"/>
    </source>
</evidence>
<reference evidence="2 3" key="1">
    <citation type="submission" date="2015-10" db="EMBL/GenBank/DDBJ databases">
        <title>A novel member of the family Ruminococcaceae isolated from human faeces.</title>
        <authorList>
            <person name="Shkoporov A.N."/>
            <person name="Chaplin A.V."/>
            <person name="Motuzova O.V."/>
            <person name="Kafarskaia L.I."/>
            <person name="Efimov B.A."/>
        </authorList>
    </citation>
    <scope>NUCLEOTIDE SEQUENCE [LARGE SCALE GENOMIC DNA]</scope>
    <source>
        <strain evidence="2 3">668</strain>
    </source>
</reference>
<accession>A0A0W7TPN1</accession>
<proteinExistence type="predicted"/>
<sequence length="62" mass="7052">MQTDKRKKGGHLKRCPPQPVEKDKKTFARSDVRRAGKYLYSAKGNFVCEVREIALLCAGKEN</sequence>
<name>A0A0W7TPN1_9FIRM</name>
<dbReference type="AlphaFoldDB" id="A0A0W7TPN1"/>
<dbReference type="EMBL" id="LMUA01000016">
    <property type="protein sequence ID" value="KUE75777.1"/>
    <property type="molecule type" value="Genomic_DNA"/>
</dbReference>
<comment type="caution">
    <text evidence="2">The sequence shown here is derived from an EMBL/GenBank/DDBJ whole genome shotgun (WGS) entry which is preliminary data.</text>
</comment>
<organism evidence="2 3">
    <name type="scientific">Ruthenibacterium lactatiformans</name>
    <dbReference type="NCBI Taxonomy" id="1550024"/>
    <lineage>
        <taxon>Bacteria</taxon>
        <taxon>Bacillati</taxon>
        <taxon>Bacillota</taxon>
        <taxon>Clostridia</taxon>
        <taxon>Eubacteriales</taxon>
        <taxon>Oscillospiraceae</taxon>
        <taxon>Ruthenibacterium</taxon>
    </lineage>
</organism>
<evidence type="ECO:0000313" key="2">
    <source>
        <dbReference type="EMBL" id="KUE75777.1"/>
    </source>
</evidence>
<protein>
    <submittedName>
        <fullName evidence="2">Uncharacterized protein</fullName>
    </submittedName>
</protein>